<dbReference type="VEuPathDB" id="FungiDB:NFIA_047940"/>
<feature type="compositionally biased region" description="Low complexity" evidence="1">
    <location>
        <begin position="33"/>
        <end position="44"/>
    </location>
</feature>
<evidence type="ECO:0000313" key="2">
    <source>
        <dbReference type="EMBL" id="EAW15458.1"/>
    </source>
</evidence>
<dbReference type="AlphaFoldDB" id="A1DKY7"/>
<dbReference type="KEGG" id="nfi:NFIA_047940"/>
<keyword evidence="3" id="KW-1185">Reference proteome</keyword>
<dbReference type="GeneID" id="4583869"/>
<feature type="compositionally biased region" description="Polar residues" evidence="1">
    <location>
        <begin position="22"/>
        <end position="32"/>
    </location>
</feature>
<evidence type="ECO:0000313" key="3">
    <source>
        <dbReference type="Proteomes" id="UP000006702"/>
    </source>
</evidence>
<dbReference type="Proteomes" id="UP000006702">
    <property type="component" value="Unassembled WGS sequence"/>
</dbReference>
<dbReference type="EMBL" id="DS027698">
    <property type="protein sequence ID" value="EAW15458.1"/>
    <property type="molecule type" value="Genomic_DNA"/>
</dbReference>
<proteinExistence type="predicted"/>
<dbReference type="HOGENOM" id="CLU_1094553_0_0_1"/>
<dbReference type="RefSeq" id="XP_001257355.1">
    <property type="nucleotide sequence ID" value="XM_001257354.1"/>
</dbReference>
<gene>
    <name evidence="2" type="ORF">NFIA_047940</name>
</gene>
<protein>
    <submittedName>
        <fullName evidence="2">Uncharacterized protein</fullName>
    </submittedName>
</protein>
<feature type="region of interest" description="Disordered" evidence="1">
    <location>
        <begin position="1"/>
        <end position="86"/>
    </location>
</feature>
<reference evidence="3" key="1">
    <citation type="journal article" date="2008" name="PLoS Genet.">
        <title>Genomic islands in the pathogenic filamentous fungus Aspergillus fumigatus.</title>
        <authorList>
            <person name="Fedorova N.D."/>
            <person name="Khaldi N."/>
            <person name="Joardar V.S."/>
            <person name="Maiti R."/>
            <person name="Amedeo P."/>
            <person name="Anderson M.J."/>
            <person name="Crabtree J."/>
            <person name="Silva J.C."/>
            <person name="Badger J.H."/>
            <person name="Albarraq A."/>
            <person name="Angiuoli S."/>
            <person name="Bussey H."/>
            <person name="Bowyer P."/>
            <person name="Cotty P.J."/>
            <person name="Dyer P.S."/>
            <person name="Egan A."/>
            <person name="Galens K."/>
            <person name="Fraser-Liggett C.M."/>
            <person name="Haas B.J."/>
            <person name="Inman J.M."/>
            <person name="Kent R."/>
            <person name="Lemieux S."/>
            <person name="Malavazi I."/>
            <person name="Orvis J."/>
            <person name="Roemer T."/>
            <person name="Ronning C.M."/>
            <person name="Sundaram J.P."/>
            <person name="Sutton G."/>
            <person name="Turner G."/>
            <person name="Venter J.C."/>
            <person name="White O.R."/>
            <person name="Whitty B.R."/>
            <person name="Youngman P."/>
            <person name="Wolfe K.H."/>
            <person name="Goldman G.H."/>
            <person name="Wortman J.R."/>
            <person name="Jiang B."/>
            <person name="Denning D.W."/>
            <person name="Nierman W.C."/>
        </authorList>
    </citation>
    <scope>NUCLEOTIDE SEQUENCE [LARGE SCALE GENOMIC DNA]</scope>
    <source>
        <strain evidence="3">ATCC 1020 / DSM 3700 / CBS 544.65 / FGSC A1164 / JCM 1740 / NRRL 181 / WB 181</strain>
    </source>
</reference>
<name>A1DKY7_NEOFI</name>
<accession>A1DKY7</accession>
<feature type="compositionally biased region" description="Polar residues" evidence="1">
    <location>
        <begin position="58"/>
        <end position="85"/>
    </location>
</feature>
<dbReference type="OrthoDB" id="4489832at2759"/>
<organism evidence="2 3">
    <name type="scientific">Neosartorya fischeri (strain ATCC 1020 / DSM 3700 / CBS 544.65 / FGSC A1164 / JCM 1740 / NRRL 181 / WB 181)</name>
    <name type="common">Aspergillus fischerianus</name>
    <dbReference type="NCBI Taxonomy" id="331117"/>
    <lineage>
        <taxon>Eukaryota</taxon>
        <taxon>Fungi</taxon>
        <taxon>Dikarya</taxon>
        <taxon>Ascomycota</taxon>
        <taxon>Pezizomycotina</taxon>
        <taxon>Eurotiomycetes</taxon>
        <taxon>Eurotiomycetidae</taxon>
        <taxon>Eurotiales</taxon>
        <taxon>Aspergillaceae</taxon>
        <taxon>Aspergillus</taxon>
        <taxon>Aspergillus subgen. Fumigati</taxon>
    </lineage>
</organism>
<evidence type="ECO:0000256" key="1">
    <source>
        <dbReference type="SAM" id="MobiDB-lite"/>
    </source>
</evidence>
<sequence>MERRSTSPKSRKPLSRSKWDSESGTGTENWTPDCSDSSNGDNSNELAADSLAEENTEFTKNCTQESQINTHTSQATRTPSSSDPYQTDKRWRALMYLSVEQFLKLDIIQKMIEKLNNHELVHVMEQALNVEDLDFTIRRRVQFEVLCTSQKQCIDLLNHYLRDEGVETLDIEANPRLELHNLLNHFCVENPEKKRGMVLDQLRQISTLKAFNALARQIWCLSAEERDKLGDEALQYHEWRHEVDPKYWIPWQWC</sequence>